<dbReference type="Proteomes" id="UP000494040">
    <property type="component" value="Unassembled WGS sequence"/>
</dbReference>
<dbReference type="EnsemblMetazoa" id="XM_014397499.2">
    <property type="protein sequence ID" value="XP_014252985.1"/>
    <property type="gene ID" value="LOC106668601"/>
</dbReference>
<proteinExistence type="predicted"/>
<evidence type="ECO:0000256" key="1">
    <source>
        <dbReference type="SAM" id="Coils"/>
    </source>
</evidence>
<dbReference type="GO" id="GO:1905515">
    <property type="term" value="P:non-motile cilium assembly"/>
    <property type="evidence" value="ECO:0007669"/>
    <property type="project" value="TreeGrafter"/>
</dbReference>
<feature type="coiled-coil region" evidence="1">
    <location>
        <begin position="97"/>
        <end position="174"/>
    </location>
</feature>
<evidence type="ECO:0008006" key="4">
    <source>
        <dbReference type="Google" id="ProtNLM"/>
    </source>
</evidence>
<keyword evidence="1" id="KW-0175">Coiled coil</keyword>
<dbReference type="OMA" id="VNINTMN"/>
<dbReference type="GO" id="GO:0031122">
    <property type="term" value="P:cytoplasmic microtubule organization"/>
    <property type="evidence" value="ECO:0007669"/>
    <property type="project" value="TreeGrafter"/>
</dbReference>
<dbReference type="AlphaFoldDB" id="A0A8I6TFS5"/>
<protein>
    <recommendedName>
        <fullName evidence="4">Coiled-coil domain-containing protein 13</fullName>
    </recommendedName>
</protein>
<dbReference type="OrthoDB" id="10070368at2759"/>
<reference evidence="2" key="1">
    <citation type="submission" date="2022-01" db="UniProtKB">
        <authorList>
            <consortium name="EnsemblMetazoa"/>
        </authorList>
    </citation>
    <scope>IDENTIFICATION</scope>
</reference>
<sequence>MVGTSVVEDESERNFSSARYKNKETRNVMNHDFKPMFPDSLNQKLKAEVDGLQCENLRLRKCLQEAEKKLCDSRGTVDIPSPLRGLGRSSDLAASKIVELSKKVRELNAKLGTAQSKAQSAEAQLAVYIASKASVIEEPTQDEPTLLEQKDNQLKELQEKLTTANNKLCDARNQVQQLKHELKLSQKVLASEVGDEATLQNALSGTGNWRGRAQQIIALQQKVSELTNKLSTTDIPHLEKSAISVATMERHADKEKMNALTREVEALKMELSDTRNKMDASRARVKVLTNELGGCKAQIHNLTTKGLQDEQMISKLTEQIGGMMERSKEREESLLKSLKDRINDMSIELNQEKAKVEQLRAVIAEQEDKIERLESKNQDHKMDTQSPVQIMEFNDCRPMSTASSFDRHSSGSGCILQTSEAERLRLMELVSVLNKRLDNERKTLEKAMDDLRRERHKGAKMETKLAKLEMEKIGCSRGNSCSSVYQKSVPKTAQSSYSTAVNAELEMARDRCELLQEKVLALETRLETLKQEREEDSRIYMNILEETRNTVKEHLRSSAKSSSIPSTVIVP</sequence>
<keyword evidence="3" id="KW-1185">Reference proteome</keyword>
<dbReference type="KEGG" id="clec:106668601"/>
<feature type="coiled-coil region" evidence="1">
    <location>
        <begin position="498"/>
        <end position="546"/>
    </location>
</feature>
<name>A0A8I6TFS5_CIMLE</name>
<feature type="coiled-coil region" evidence="1">
    <location>
        <begin position="328"/>
        <end position="383"/>
    </location>
</feature>
<organism evidence="2 3">
    <name type="scientific">Cimex lectularius</name>
    <name type="common">Bed bug</name>
    <name type="synonym">Acanthia lectularia</name>
    <dbReference type="NCBI Taxonomy" id="79782"/>
    <lineage>
        <taxon>Eukaryota</taxon>
        <taxon>Metazoa</taxon>
        <taxon>Ecdysozoa</taxon>
        <taxon>Arthropoda</taxon>
        <taxon>Hexapoda</taxon>
        <taxon>Insecta</taxon>
        <taxon>Pterygota</taxon>
        <taxon>Neoptera</taxon>
        <taxon>Paraneoptera</taxon>
        <taxon>Hemiptera</taxon>
        <taxon>Heteroptera</taxon>
        <taxon>Panheteroptera</taxon>
        <taxon>Cimicomorpha</taxon>
        <taxon>Cimicidae</taxon>
        <taxon>Cimex</taxon>
    </lineage>
</organism>
<evidence type="ECO:0000313" key="2">
    <source>
        <dbReference type="EnsemblMetazoa" id="XP_014252985.1"/>
    </source>
</evidence>
<feature type="coiled-coil region" evidence="1">
    <location>
        <begin position="250"/>
        <end position="291"/>
    </location>
</feature>
<dbReference type="Gene3D" id="1.10.287.1490">
    <property type="match status" value="1"/>
</dbReference>
<dbReference type="GO" id="GO:0034451">
    <property type="term" value="C:centriolar satellite"/>
    <property type="evidence" value="ECO:0007669"/>
    <property type="project" value="TreeGrafter"/>
</dbReference>
<accession>A0A8I6TFS5</accession>
<dbReference type="PANTHER" id="PTHR31935:SF1">
    <property type="entry name" value="COILED-COIL DOMAIN-CONTAINING PROTEIN 13"/>
    <property type="match status" value="1"/>
</dbReference>
<dbReference type="InterPro" id="IPR038929">
    <property type="entry name" value="CCDC13"/>
</dbReference>
<dbReference type="PANTHER" id="PTHR31935">
    <property type="entry name" value="COILED-COIL DOMAIN-CONTAINING PROTEIN 13"/>
    <property type="match status" value="1"/>
</dbReference>
<evidence type="ECO:0000313" key="3">
    <source>
        <dbReference type="Proteomes" id="UP000494040"/>
    </source>
</evidence>
<gene>
    <name evidence="2" type="primary">106668601</name>
</gene>
<feature type="coiled-coil region" evidence="1">
    <location>
        <begin position="430"/>
        <end position="471"/>
    </location>
</feature>